<feature type="region of interest" description="Disordered" evidence="4">
    <location>
        <begin position="1"/>
        <end position="100"/>
    </location>
</feature>
<keyword evidence="3" id="KW-0539">Nucleus</keyword>
<dbReference type="InterPro" id="IPR036882">
    <property type="entry name" value="Alba-like_dom_sf"/>
</dbReference>
<name>D8PTR2_SCHCM</name>
<dbReference type="GO" id="GO:0000172">
    <property type="term" value="C:ribonuclease MRP complex"/>
    <property type="evidence" value="ECO:0007669"/>
    <property type="project" value="InterPro"/>
</dbReference>
<dbReference type="AlphaFoldDB" id="D8PTR2"/>
<evidence type="ECO:0000256" key="3">
    <source>
        <dbReference type="ARBA" id="ARBA00023242"/>
    </source>
</evidence>
<dbReference type="GO" id="GO:0005655">
    <property type="term" value="C:nucleolar ribonuclease P complex"/>
    <property type="evidence" value="ECO:0007669"/>
    <property type="project" value="InterPro"/>
</dbReference>
<accession>D8PTR2</accession>
<dbReference type="EMBL" id="GL377303">
    <property type="protein sequence ID" value="EFJ00548.1"/>
    <property type="molecule type" value="Genomic_DNA"/>
</dbReference>
<evidence type="ECO:0000256" key="2">
    <source>
        <dbReference type="ARBA" id="ARBA00022694"/>
    </source>
</evidence>
<dbReference type="eggNOG" id="ENOG502SGDR">
    <property type="taxonomic scope" value="Eukaryota"/>
</dbReference>
<dbReference type="VEuPathDB" id="FungiDB:SCHCODRAFT_01120045"/>
<keyword evidence="2" id="KW-0819">tRNA processing</keyword>
<dbReference type="KEGG" id="scm:SCHCO_01120045"/>
<dbReference type="RefSeq" id="XP_003035450.1">
    <property type="nucleotide sequence ID" value="XM_003035404.1"/>
</dbReference>
<comment type="subcellular location">
    <subcellularLocation>
        <location evidence="1">Nucleus</location>
    </subcellularLocation>
</comment>
<evidence type="ECO:0000256" key="1">
    <source>
        <dbReference type="ARBA" id="ARBA00004123"/>
    </source>
</evidence>
<evidence type="ECO:0000313" key="5">
    <source>
        <dbReference type="EMBL" id="EFJ00548.1"/>
    </source>
</evidence>
<dbReference type="Gene3D" id="3.30.110.20">
    <property type="entry name" value="Alba-like domain"/>
    <property type="match status" value="1"/>
</dbReference>
<dbReference type="GeneID" id="9594790"/>
<evidence type="ECO:0000313" key="6">
    <source>
        <dbReference type="Proteomes" id="UP000007431"/>
    </source>
</evidence>
<sequence>MAANKRKADTTIDKPGPAKRAKAIDEATADTANQTSAPEAPAPIHQPDHQDPPDMEAGAASEKVPGTVKTPRRRNKLAPPRPWPTVARADSATGPRSAHKEGKNYICITRKTSLGAYLRRCKDLVLKDGYKTLHLSAMGAAIPHLVQLSVALPPILPYDPSEIHSEITTGTIHVHDEIVPDNEDEDITYEKRGKSTLMIVMKIGDGEYEGNDRSKSLERRRRGKRTQTQVPPLPLS</sequence>
<protein>
    <submittedName>
        <fullName evidence="5">Uncharacterized protein</fullName>
    </submittedName>
</protein>
<gene>
    <name evidence="5" type="ORF">SCHCODRAFT_84654</name>
</gene>
<dbReference type="InParanoid" id="D8PTR2"/>
<evidence type="ECO:0000256" key="4">
    <source>
        <dbReference type="SAM" id="MobiDB-lite"/>
    </source>
</evidence>
<dbReference type="HOGENOM" id="CLU_077462_0_1_1"/>
<feature type="region of interest" description="Disordered" evidence="4">
    <location>
        <begin position="207"/>
        <end position="236"/>
    </location>
</feature>
<dbReference type="Proteomes" id="UP000007431">
    <property type="component" value="Unassembled WGS sequence"/>
</dbReference>
<dbReference type="OrthoDB" id="416729at2759"/>
<dbReference type="Pfam" id="PF12328">
    <property type="entry name" value="Rpp20"/>
    <property type="match status" value="1"/>
</dbReference>
<feature type="compositionally biased region" description="Basic and acidic residues" evidence="4">
    <location>
        <begin position="1"/>
        <end position="12"/>
    </location>
</feature>
<keyword evidence="6" id="KW-1185">Reference proteome</keyword>
<reference evidence="5 6" key="1">
    <citation type="journal article" date="2010" name="Nat. Biotechnol.">
        <title>Genome sequence of the model mushroom Schizophyllum commune.</title>
        <authorList>
            <person name="Ohm R.A."/>
            <person name="de Jong J.F."/>
            <person name="Lugones L.G."/>
            <person name="Aerts A."/>
            <person name="Kothe E."/>
            <person name="Stajich J.E."/>
            <person name="de Vries R.P."/>
            <person name="Record E."/>
            <person name="Levasseur A."/>
            <person name="Baker S.E."/>
            <person name="Bartholomew K.A."/>
            <person name="Coutinho P.M."/>
            <person name="Erdmann S."/>
            <person name="Fowler T.J."/>
            <person name="Gathman A.C."/>
            <person name="Lombard V."/>
            <person name="Henrissat B."/>
            <person name="Knabe N."/>
            <person name="Kuees U."/>
            <person name="Lilly W.W."/>
            <person name="Lindquist E."/>
            <person name="Lucas S."/>
            <person name="Magnuson J.K."/>
            <person name="Piumi F."/>
            <person name="Raudaskoski M."/>
            <person name="Salamov A."/>
            <person name="Schmutz J."/>
            <person name="Schwarze F.W.M.R."/>
            <person name="vanKuyk P.A."/>
            <person name="Horton J.S."/>
            <person name="Grigoriev I.V."/>
            <person name="Woesten H.A.B."/>
        </authorList>
    </citation>
    <scope>NUCLEOTIDE SEQUENCE [LARGE SCALE GENOMIC DNA]</scope>
    <source>
        <strain evidence="6">H4-8 / FGSC 9210</strain>
    </source>
</reference>
<dbReference type="InterPro" id="IPR014612">
    <property type="entry name" value="Pop7/Rpp20"/>
</dbReference>
<proteinExistence type="predicted"/>
<dbReference type="GO" id="GO:0001682">
    <property type="term" value="P:tRNA 5'-leader removal"/>
    <property type="evidence" value="ECO:0007669"/>
    <property type="project" value="InterPro"/>
</dbReference>
<organism evidence="6">
    <name type="scientific">Schizophyllum commune (strain H4-8 / FGSC 9210)</name>
    <name type="common">Split gill fungus</name>
    <dbReference type="NCBI Taxonomy" id="578458"/>
    <lineage>
        <taxon>Eukaryota</taxon>
        <taxon>Fungi</taxon>
        <taxon>Dikarya</taxon>
        <taxon>Basidiomycota</taxon>
        <taxon>Agaricomycotina</taxon>
        <taxon>Agaricomycetes</taxon>
        <taxon>Agaricomycetidae</taxon>
        <taxon>Agaricales</taxon>
        <taxon>Schizophyllaceae</taxon>
        <taxon>Schizophyllum</taxon>
    </lineage>
</organism>
<dbReference type="SUPFAM" id="SSF82704">
    <property type="entry name" value="AlbA-like"/>
    <property type="match status" value="1"/>
</dbReference>
<dbReference type="GO" id="GO:0003676">
    <property type="term" value="F:nucleic acid binding"/>
    <property type="evidence" value="ECO:0007669"/>
    <property type="project" value="InterPro"/>
</dbReference>